<protein>
    <submittedName>
        <fullName evidence="3">Uncharacterized protein</fullName>
    </submittedName>
</protein>
<evidence type="ECO:0000256" key="2">
    <source>
        <dbReference type="SAM" id="SignalP"/>
    </source>
</evidence>
<feature type="chain" id="PRO_5034453725" evidence="2">
    <location>
        <begin position="20"/>
        <end position="250"/>
    </location>
</feature>
<feature type="signal peptide" evidence="2">
    <location>
        <begin position="1"/>
        <end position="19"/>
    </location>
</feature>
<keyword evidence="2" id="KW-0732">Signal</keyword>
<evidence type="ECO:0000256" key="1">
    <source>
        <dbReference type="SAM" id="MobiDB-lite"/>
    </source>
</evidence>
<evidence type="ECO:0000313" key="3">
    <source>
        <dbReference type="EMBL" id="CAG6719989.1"/>
    </source>
</evidence>
<organism evidence="3">
    <name type="scientific">Cacopsylla melanoneura</name>
    <dbReference type="NCBI Taxonomy" id="428564"/>
    <lineage>
        <taxon>Eukaryota</taxon>
        <taxon>Metazoa</taxon>
        <taxon>Ecdysozoa</taxon>
        <taxon>Arthropoda</taxon>
        <taxon>Hexapoda</taxon>
        <taxon>Insecta</taxon>
        <taxon>Pterygota</taxon>
        <taxon>Neoptera</taxon>
        <taxon>Paraneoptera</taxon>
        <taxon>Hemiptera</taxon>
        <taxon>Sternorrhyncha</taxon>
        <taxon>Psylloidea</taxon>
        <taxon>Psyllidae</taxon>
        <taxon>Psyllinae</taxon>
        <taxon>Cacopsylla</taxon>
    </lineage>
</organism>
<proteinExistence type="predicted"/>
<dbReference type="EMBL" id="HBUF01359687">
    <property type="protein sequence ID" value="CAG6719989.1"/>
    <property type="molecule type" value="Transcribed_RNA"/>
</dbReference>
<feature type="compositionally biased region" description="Low complexity" evidence="1">
    <location>
        <begin position="86"/>
        <end position="124"/>
    </location>
</feature>
<dbReference type="AlphaFoldDB" id="A0A8D8Y683"/>
<sequence>MSTIFLLALLLVVFTLVQSTDRQIRQGLIVPPTGSHSANGTNALYYPSGKPAAPTHLSGGIKIPSVPLYSPGKVVTKPADSASSTNQHQEVNQPHQQQQQQTHQQQQQQQQKPQHHQQQLQQHPIHQNHGLLALVNALFGTSTHNPLGVNFEHLPPNADVNIKVIQPIYSRPRQTGYIIGSRPVPVQTIQPYSSYQALSYYGSYPRRLQDTAGIAKQPQYIVKTLWDGLLQTGGFFVSDTNRDLQYNSVF</sequence>
<reference evidence="3" key="1">
    <citation type="submission" date="2021-05" db="EMBL/GenBank/DDBJ databases">
        <authorList>
            <person name="Alioto T."/>
            <person name="Alioto T."/>
            <person name="Gomez Garrido J."/>
        </authorList>
    </citation>
    <scope>NUCLEOTIDE SEQUENCE</scope>
</reference>
<feature type="region of interest" description="Disordered" evidence="1">
    <location>
        <begin position="72"/>
        <end position="124"/>
    </location>
</feature>
<accession>A0A8D8Y683</accession>
<name>A0A8D8Y683_9HEMI</name>